<dbReference type="GO" id="GO:0046872">
    <property type="term" value="F:metal ion binding"/>
    <property type="evidence" value="ECO:0007669"/>
    <property type="project" value="UniProtKB-KW"/>
</dbReference>
<evidence type="ECO:0000313" key="5">
    <source>
        <dbReference type="EMBL" id="EME81642.1"/>
    </source>
</evidence>
<dbReference type="OrthoDB" id="2993351at2759"/>
<feature type="domain" description="CENP-V/GFA" evidence="4">
    <location>
        <begin position="3"/>
        <end position="100"/>
    </location>
</feature>
<dbReference type="SUPFAM" id="SSF51316">
    <property type="entry name" value="Mss4-like"/>
    <property type="match status" value="1"/>
</dbReference>
<organism evidence="5 6">
    <name type="scientific">Pseudocercospora fijiensis (strain CIRAD86)</name>
    <name type="common">Black leaf streak disease fungus</name>
    <name type="synonym">Mycosphaerella fijiensis</name>
    <dbReference type="NCBI Taxonomy" id="383855"/>
    <lineage>
        <taxon>Eukaryota</taxon>
        <taxon>Fungi</taxon>
        <taxon>Dikarya</taxon>
        <taxon>Ascomycota</taxon>
        <taxon>Pezizomycotina</taxon>
        <taxon>Dothideomycetes</taxon>
        <taxon>Dothideomycetidae</taxon>
        <taxon>Mycosphaerellales</taxon>
        <taxon>Mycosphaerellaceae</taxon>
        <taxon>Pseudocercospora</taxon>
    </lineage>
</organism>
<dbReference type="InterPro" id="IPR052355">
    <property type="entry name" value="CENP-V-like"/>
</dbReference>
<dbReference type="GO" id="GO:0016846">
    <property type="term" value="F:carbon-sulfur lyase activity"/>
    <property type="evidence" value="ECO:0007669"/>
    <property type="project" value="InterPro"/>
</dbReference>
<gene>
    <name evidence="5" type="ORF">MYCFIDRAFT_19570</name>
</gene>
<evidence type="ECO:0000259" key="4">
    <source>
        <dbReference type="PROSITE" id="PS51891"/>
    </source>
</evidence>
<comment type="similarity">
    <text evidence="1">Belongs to the Gfa family.</text>
</comment>
<sequence>KTYPLHCHCGTIRLTMKISPPLFPSSSSSSSEPNNQDVYPVGECNCSFCERNGYLSVHPRASNVEITRGEEAITKYKFGAKQNPHWFCKNCGSVIATDLK</sequence>
<dbReference type="InterPro" id="IPR006913">
    <property type="entry name" value="CENP-V/GFA"/>
</dbReference>
<feature type="non-terminal residue" evidence="5">
    <location>
        <position position="100"/>
    </location>
</feature>
<dbReference type="KEGG" id="pfj:MYCFIDRAFT_19570"/>
<dbReference type="AlphaFoldDB" id="M3AVZ5"/>
<proteinExistence type="inferred from homology"/>
<dbReference type="Gene3D" id="2.170.150.70">
    <property type="match status" value="1"/>
</dbReference>
<keyword evidence="3" id="KW-0862">Zinc</keyword>
<dbReference type="GeneID" id="19335519"/>
<dbReference type="Proteomes" id="UP000016932">
    <property type="component" value="Unassembled WGS sequence"/>
</dbReference>
<reference evidence="5 6" key="1">
    <citation type="journal article" date="2012" name="PLoS Pathog.">
        <title>Diverse lifestyles and strategies of plant pathogenesis encoded in the genomes of eighteen Dothideomycetes fungi.</title>
        <authorList>
            <person name="Ohm R.A."/>
            <person name="Feau N."/>
            <person name="Henrissat B."/>
            <person name="Schoch C.L."/>
            <person name="Horwitz B.A."/>
            <person name="Barry K.W."/>
            <person name="Condon B.J."/>
            <person name="Copeland A.C."/>
            <person name="Dhillon B."/>
            <person name="Glaser F."/>
            <person name="Hesse C.N."/>
            <person name="Kosti I."/>
            <person name="LaButti K."/>
            <person name="Lindquist E.A."/>
            <person name="Lucas S."/>
            <person name="Salamov A.A."/>
            <person name="Bradshaw R.E."/>
            <person name="Ciuffetti L."/>
            <person name="Hamelin R.C."/>
            <person name="Kema G.H.J."/>
            <person name="Lawrence C."/>
            <person name="Scott J.A."/>
            <person name="Spatafora J.W."/>
            <person name="Turgeon B.G."/>
            <person name="de Wit P.J.G.M."/>
            <person name="Zhong S."/>
            <person name="Goodwin S.B."/>
            <person name="Grigoriev I.V."/>
        </authorList>
    </citation>
    <scope>NUCLEOTIDE SEQUENCE [LARGE SCALE GENOMIC DNA]</scope>
    <source>
        <strain evidence="5 6">CIRAD86</strain>
    </source>
</reference>
<dbReference type="InterPro" id="IPR011057">
    <property type="entry name" value="Mss4-like_sf"/>
</dbReference>
<dbReference type="VEuPathDB" id="FungiDB:MYCFIDRAFT_19570"/>
<dbReference type="EMBL" id="KB446559">
    <property type="protein sequence ID" value="EME81642.1"/>
    <property type="molecule type" value="Genomic_DNA"/>
</dbReference>
<evidence type="ECO:0000256" key="2">
    <source>
        <dbReference type="ARBA" id="ARBA00022723"/>
    </source>
</evidence>
<dbReference type="HOGENOM" id="CLU_055491_7_0_1"/>
<evidence type="ECO:0000256" key="1">
    <source>
        <dbReference type="ARBA" id="ARBA00005495"/>
    </source>
</evidence>
<dbReference type="PROSITE" id="PS51891">
    <property type="entry name" value="CENP_V_GFA"/>
    <property type="match status" value="1"/>
</dbReference>
<name>M3AVZ5_PSEFD</name>
<protein>
    <recommendedName>
        <fullName evidence="4">CENP-V/GFA domain-containing protein</fullName>
    </recommendedName>
</protein>
<feature type="non-terminal residue" evidence="5">
    <location>
        <position position="1"/>
    </location>
</feature>
<dbReference type="PANTHER" id="PTHR28620">
    <property type="entry name" value="CENTROMERE PROTEIN V"/>
    <property type="match status" value="1"/>
</dbReference>
<evidence type="ECO:0000313" key="6">
    <source>
        <dbReference type="Proteomes" id="UP000016932"/>
    </source>
</evidence>
<keyword evidence="2" id="KW-0479">Metal-binding</keyword>
<evidence type="ECO:0000256" key="3">
    <source>
        <dbReference type="ARBA" id="ARBA00022833"/>
    </source>
</evidence>
<keyword evidence="6" id="KW-1185">Reference proteome</keyword>
<dbReference type="eggNOG" id="ENOG502SYFF">
    <property type="taxonomic scope" value="Eukaryota"/>
</dbReference>
<accession>M3AVZ5</accession>
<dbReference type="RefSeq" id="XP_007926918.1">
    <property type="nucleotide sequence ID" value="XM_007928727.1"/>
</dbReference>
<dbReference type="PANTHER" id="PTHR28620:SF1">
    <property type="entry name" value="CENP-V_GFA DOMAIN-CONTAINING PROTEIN"/>
    <property type="match status" value="1"/>
</dbReference>